<sequence length="375" mass="40709">MTNPVFLLVASFPDSLIKFRGPLIEGLIQAGCTVHVAVPGLEAESDIASRLTGLGVTVHDIPLERTGLNPVTDLSALLALRKLVGQIRADYVLGYTIKPVIYGTLAAWLGGARNRFALITGLGYAFTGEATGLRKVLRMLIQQLYRFSLSRNRLVFFQNPDDEALFRQLKLLKTAIPSRVVNGSGVDVAEYAVSPLPAAPAFLLIARLLGDKGVREYAQAAALVKAQYPDAVFRLVGWIDDNPDAIRQQELEEWVASGTVEFLGKLADVRPAIADSSVYVLPSYREGTPRTVLEAMAMGRAVITTDAPGCRETVVDGDNGFLVPVQDVSALAESMIKLIENREQAAAMGARSRQMAEEKYDVHKVNAVMLKEMGL</sequence>
<reference evidence="2 3" key="1">
    <citation type="journal article" date="2006" name="Nat. Biotechnol.">
        <title>Genome sequence of the ubiquitous hydrocarbon-degrading marine bacterium Alcanivorax borkumensis.</title>
        <authorList>
            <person name="Schneiker S."/>
            <person name="Martins dos Santos V.A.P."/>
            <person name="Bartels D."/>
            <person name="Bekel T."/>
            <person name="Brecht M."/>
            <person name="Buhrmester J."/>
            <person name="Chernikova T.N."/>
            <person name="Denaro R."/>
            <person name="Ferrer M."/>
            <person name="Gertler C."/>
            <person name="Goesmann A."/>
            <person name="Golyshina O.V."/>
            <person name="Kaminski F."/>
            <person name="Khachane A.N."/>
            <person name="Lang S."/>
            <person name="Linke B."/>
            <person name="McHardy A.C."/>
            <person name="Meyer F."/>
            <person name="Nechitaylo T."/>
            <person name="Puehler A."/>
            <person name="Regenhardt D."/>
            <person name="Rupp O."/>
            <person name="Sabirova J.S."/>
            <person name="Selbitschka W."/>
            <person name="Yakimov M.M."/>
            <person name="Timmis K.N."/>
            <person name="Vorhoelter F.-J."/>
            <person name="Weidner S."/>
            <person name="Kaiser O."/>
            <person name="Golyshin P.N."/>
        </authorList>
    </citation>
    <scope>NUCLEOTIDE SEQUENCE [LARGE SCALE GENOMIC DNA]</scope>
    <source>
        <strain evidence="3">ATCC 700651 / DSM 11573 / NCIMB 13689 / SK2</strain>
    </source>
</reference>
<organism evidence="2 3">
    <name type="scientific">Alcanivorax borkumensis (strain ATCC 700651 / DSM 11573 / NCIMB 13689 / SK2)</name>
    <dbReference type="NCBI Taxonomy" id="393595"/>
    <lineage>
        <taxon>Bacteria</taxon>
        <taxon>Pseudomonadati</taxon>
        <taxon>Pseudomonadota</taxon>
        <taxon>Gammaproteobacteria</taxon>
        <taxon>Oceanospirillales</taxon>
        <taxon>Alcanivoracaceae</taxon>
        <taxon>Alcanivorax</taxon>
    </lineage>
</organism>
<dbReference type="EC" id="2.-.-.-" evidence="2"/>
<evidence type="ECO:0000259" key="1">
    <source>
        <dbReference type="Pfam" id="PF13579"/>
    </source>
</evidence>
<dbReference type="InterPro" id="IPR028098">
    <property type="entry name" value="Glyco_trans_4-like_N"/>
</dbReference>
<dbReference type="CDD" id="cd03808">
    <property type="entry name" value="GT4_CapM-like"/>
    <property type="match status" value="1"/>
</dbReference>
<dbReference type="RefSeq" id="WP_011588208.1">
    <property type="nucleotide sequence ID" value="NC_008260.1"/>
</dbReference>
<dbReference type="CAZy" id="GT4">
    <property type="family name" value="Glycosyltransferase Family 4"/>
</dbReference>
<feature type="domain" description="Glycosyltransferase subfamily 4-like N-terminal" evidence="1">
    <location>
        <begin position="23"/>
        <end position="169"/>
    </location>
</feature>
<accession>Q0VR26</accession>
<dbReference type="PANTHER" id="PTHR12526">
    <property type="entry name" value="GLYCOSYLTRANSFERASE"/>
    <property type="match status" value="1"/>
</dbReference>
<dbReference type="OrthoDB" id="9775208at2"/>
<evidence type="ECO:0000313" key="3">
    <source>
        <dbReference type="Proteomes" id="UP000008871"/>
    </source>
</evidence>
<dbReference type="Proteomes" id="UP000008871">
    <property type="component" value="Chromosome"/>
</dbReference>
<keyword evidence="2" id="KW-0808">Transferase</keyword>
<gene>
    <name evidence="2" type="ordered locus">ABO_0924</name>
</gene>
<dbReference type="Gene3D" id="3.40.50.2000">
    <property type="entry name" value="Glycogen Phosphorylase B"/>
    <property type="match status" value="2"/>
</dbReference>
<dbReference type="HOGENOM" id="CLU_009583_8_1_6"/>
<dbReference type="GO" id="GO:0016757">
    <property type="term" value="F:glycosyltransferase activity"/>
    <property type="evidence" value="ECO:0007669"/>
    <property type="project" value="TreeGrafter"/>
</dbReference>
<dbReference type="SUPFAM" id="SSF53756">
    <property type="entry name" value="UDP-Glycosyltransferase/glycogen phosphorylase"/>
    <property type="match status" value="1"/>
</dbReference>
<dbReference type="AlphaFoldDB" id="Q0VR26"/>
<dbReference type="KEGG" id="abo:ABO_0924"/>
<evidence type="ECO:0000313" key="2">
    <source>
        <dbReference type="EMBL" id="CAL16372.1"/>
    </source>
</evidence>
<dbReference type="Pfam" id="PF13579">
    <property type="entry name" value="Glyco_trans_4_4"/>
    <property type="match status" value="1"/>
</dbReference>
<dbReference type="Pfam" id="PF13692">
    <property type="entry name" value="Glyco_trans_1_4"/>
    <property type="match status" value="1"/>
</dbReference>
<name>Q0VR26_ALCBS</name>
<dbReference type="PANTHER" id="PTHR12526:SF638">
    <property type="entry name" value="SPORE COAT PROTEIN SA"/>
    <property type="match status" value="1"/>
</dbReference>
<dbReference type="eggNOG" id="COG0438">
    <property type="taxonomic scope" value="Bacteria"/>
</dbReference>
<keyword evidence="3" id="KW-1185">Reference proteome</keyword>
<protein>
    <submittedName>
        <fullName evidence="2">Glycosyl transferase</fullName>
        <ecNumber evidence="2">2.-.-.-</ecNumber>
    </submittedName>
</protein>
<proteinExistence type="predicted"/>
<dbReference type="STRING" id="393595.ABO_0924"/>
<dbReference type="EMBL" id="AM286690">
    <property type="protein sequence ID" value="CAL16372.1"/>
    <property type="molecule type" value="Genomic_DNA"/>
</dbReference>